<dbReference type="SMART" id="SM00028">
    <property type="entry name" value="TPR"/>
    <property type="match status" value="7"/>
</dbReference>
<gene>
    <name evidence="2" type="ORF">H8E29_06145</name>
</gene>
<dbReference type="EMBL" id="JACNJN010000080">
    <property type="protein sequence ID" value="MBC8334827.1"/>
    <property type="molecule type" value="Genomic_DNA"/>
</dbReference>
<protein>
    <submittedName>
        <fullName evidence="2">Tetratricopeptide repeat protein</fullName>
    </submittedName>
</protein>
<keyword evidence="1" id="KW-0802">TPR repeat</keyword>
<proteinExistence type="predicted"/>
<dbReference type="Gene3D" id="1.25.40.10">
    <property type="entry name" value="Tetratricopeptide repeat domain"/>
    <property type="match status" value="2"/>
</dbReference>
<dbReference type="SUPFAM" id="SSF48452">
    <property type="entry name" value="TPR-like"/>
    <property type="match status" value="2"/>
</dbReference>
<dbReference type="PANTHER" id="PTHR12558:SF13">
    <property type="entry name" value="CELL DIVISION CYCLE PROTEIN 27 HOMOLOG"/>
    <property type="match status" value="1"/>
</dbReference>
<evidence type="ECO:0000313" key="3">
    <source>
        <dbReference type="Proteomes" id="UP000614469"/>
    </source>
</evidence>
<name>A0A8J6TIY3_9CHLR</name>
<dbReference type="AlphaFoldDB" id="A0A8J6TIY3"/>
<feature type="repeat" description="TPR" evidence="1">
    <location>
        <begin position="288"/>
        <end position="321"/>
    </location>
</feature>
<dbReference type="InterPro" id="IPR019734">
    <property type="entry name" value="TPR_rpt"/>
</dbReference>
<dbReference type="Proteomes" id="UP000614469">
    <property type="component" value="Unassembled WGS sequence"/>
</dbReference>
<comment type="caution">
    <text evidence="2">The sequence shown here is derived from an EMBL/GenBank/DDBJ whole genome shotgun (WGS) entry which is preliminary data.</text>
</comment>
<reference evidence="2 3" key="1">
    <citation type="submission" date="2020-08" db="EMBL/GenBank/DDBJ databases">
        <title>Bridging the membrane lipid divide: bacteria of the FCB group superphylum have the potential to synthesize archaeal ether lipids.</title>
        <authorList>
            <person name="Villanueva L."/>
            <person name="Von Meijenfeldt F.A.B."/>
            <person name="Westbye A.B."/>
            <person name="Yadav S."/>
            <person name="Hopmans E.C."/>
            <person name="Dutilh B.E."/>
            <person name="Sinninghe Damste J.S."/>
        </authorList>
    </citation>
    <scope>NUCLEOTIDE SEQUENCE [LARGE SCALE GENOMIC DNA]</scope>
    <source>
        <strain evidence="2">NIOZ-UU36</strain>
    </source>
</reference>
<evidence type="ECO:0000313" key="2">
    <source>
        <dbReference type="EMBL" id="MBC8334827.1"/>
    </source>
</evidence>
<dbReference type="InterPro" id="IPR011990">
    <property type="entry name" value="TPR-like_helical_dom_sf"/>
</dbReference>
<accession>A0A8J6TIY3</accession>
<organism evidence="2 3">
    <name type="scientific">Candidatus Desulfolinea nitratireducens</name>
    <dbReference type="NCBI Taxonomy" id="2841698"/>
    <lineage>
        <taxon>Bacteria</taxon>
        <taxon>Bacillati</taxon>
        <taxon>Chloroflexota</taxon>
        <taxon>Anaerolineae</taxon>
        <taxon>Anaerolineales</taxon>
        <taxon>Anaerolineales incertae sedis</taxon>
        <taxon>Candidatus Desulfolinea</taxon>
    </lineage>
</organism>
<dbReference type="PROSITE" id="PS50005">
    <property type="entry name" value="TPR"/>
    <property type="match status" value="2"/>
</dbReference>
<sequence length="475" mass="54093">MKYFQKPLYKNLSILLFLFVLMVLPRTTIGVYNEKKAQQAVTNGDYLRASTEYELAAHRLFWRGDLWDKTGLSKLIAGQKIEAIEAYQEARKRNSLSAYGWDILGQDLWDKDDYKGAILTWKEGLARYPAYIEFHARLAMAYREINDFSAEQEEIKKWLVYEREGLESAPYHYRLGLLLILDSPEEALDELILAAHLDDEFAPVVETLRTALNLALLEKDPAEELILVGRGLGLVGEWQFSADAFHNASQAHPENAFAWAWLGEARQHLEEDGLPDLEKALSLHPNSPMIHSFSGLYWQRQDNEEKALREFKIAVGLEPENPNWQSAVGDAYARSGDIPPALVAFQHATVLAPGDPKYWHLLALFSVQYAVQMEEIGLPAARRAVILSPENATFADTLGWVYFNLEQDSDAEKQFNYALDLDQNLDSAHLHLGIFYLKHSHRDLARQSLLRARTLSPDSLAGMQAAQLLEQYFQE</sequence>
<feature type="repeat" description="TPR" evidence="1">
    <location>
        <begin position="426"/>
        <end position="459"/>
    </location>
</feature>
<evidence type="ECO:0000256" key="1">
    <source>
        <dbReference type="PROSITE-ProRule" id="PRU00339"/>
    </source>
</evidence>
<dbReference type="PANTHER" id="PTHR12558">
    <property type="entry name" value="CELL DIVISION CYCLE 16,23,27"/>
    <property type="match status" value="1"/>
</dbReference>